<dbReference type="KEGG" id="mff:MFFC18_04880"/>
<organism evidence="1 2">
    <name type="scientific">Mariniblastus fucicola</name>
    <dbReference type="NCBI Taxonomy" id="980251"/>
    <lineage>
        <taxon>Bacteria</taxon>
        <taxon>Pseudomonadati</taxon>
        <taxon>Planctomycetota</taxon>
        <taxon>Planctomycetia</taxon>
        <taxon>Pirellulales</taxon>
        <taxon>Pirellulaceae</taxon>
        <taxon>Mariniblastus</taxon>
    </lineage>
</organism>
<name>A0A5B9P2Q3_9BACT</name>
<sequence>MGSFTYSLDPAPDTSQSQFAALAFFVVRQHRIAVDPEVIERLLNFYVEYQAGNGTWAYRPKRGSPSVNSTNSIHSASLSSVYLLADLLRLQPRVKDMSSKSIDSSLNLPKNVTVYLPPVEGKNADVEAIWGSRGDGPVVEYPRGKLSSCKNAGNGWYSSQFQFPIDQWNSYYMYALERYAYYKEQADGNIGSSLKSWYDDGVDYLEEYQDEAGALVGHSRVVNMKVNVNTAFSVLFLVRASEVISLPPVNTKLNGFEGIPSGEIRQGQDGLPVSVDAEKSLKGLIDALADDSLNERQLQQISDAMKRAVREFKDTPDRSRGEITAFLKTMISEKNYYRRLVAIKFLSGEQDMDNVPALLYALGDPDPKIAIEAHNGLRLISRKFDTFVFEDKGNKEDNLLEFVRLKNQWTKWFLDIRPDAELLE</sequence>
<proteinExistence type="predicted"/>
<dbReference type="AlphaFoldDB" id="A0A5B9P2Q3"/>
<dbReference type="SUPFAM" id="SSF48239">
    <property type="entry name" value="Terpenoid cyclases/Protein prenyltransferases"/>
    <property type="match status" value="1"/>
</dbReference>
<dbReference type="EMBL" id="CP042912">
    <property type="protein sequence ID" value="QEG20638.1"/>
    <property type="molecule type" value="Genomic_DNA"/>
</dbReference>
<reference evidence="1 2" key="1">
    <citation type="submission" date="2019-08" db="EMBL/GenBank/DDBJ databases">
        <title>Deep-cultivation of Planctomycetes and their phenomic and genomic characterization uncovers novel biology.</title>
        <authorList>
            <person name="Wiegand S."/>
            <person name="Jogler M."/>
            <person name="Boedeker C."/>
            <person name="Pinto D."/>
            <person name="Vollmers J."/>
            <person name="Rivas-Marin E."/>
            <person name="Kohn T."/>
            <person name="Peeters S.H."/>
            <person name="Heuer A."/>
            <person name="Rast P."/>
            <person name="Oberbeckmann S."/>
            <person name="Bunk B."/>
            <person name="Jeske O."/>
            <person name="Meyerdierks A."/>
            <person name="Storesund J.E."/>
            <person name="Kallscheuer N."/>
            <person name="Luecker S."/>
            <person name="Lage O.M."/>
            <person name="Pohl T."/>
            <person name="Merkel B.J."/>
            <person name="Hornburger P."/>
            <person name="Mueller R.-W."/>
            <person name="Bruemmer F."/>
            <person name="Labrenz M."/>
            <person name="Spormann A.M."/>
            <person name="Op den Camp H."/>
            <person name="Overmann J."/>
            <person name="Amann R."/>
            <person name="Jetten M.S.M."/>
            <person name="Mascher T."/>
            <person name="Medema M.H."/>
            <person name="Devos D.P."/>
            <person name="Kaster A.-K."/>
            <person name="Ovreas L."/>
            <person name="Rohde M."/>
            <person name="Galperin M.Y."/>
            <person name="Jogler C."/>
        </authorList>
    </citation>
    <scope>NUCLEOTIDE SEQUENCE [LARGE SCALE GENOMIC DNA]</scope>
    <source>
        <strain evidence="1 2">FC18</strain>
    </source>
</reference>
<evidence type="ECO:0000313" key="2">
    <source>
        <dbReference type="Proteomes" id="UP000322214"/>
    </source>
</evidence>
<gene>
    <name evidence="1" type="ORF">MFFC18_04880</name>
</gene>
<accession>A0A5B9P2Q3</accession>
<keyword evidence="2" id="KW-1185">Reference proteome</keyword>
<dbReference type="Proteomes" id="UP000322214">
    <property type="component" value="Chromosome"/>
</dbReference>
<protein>
    <recommendedName>
        <fullName evidence="3">Prenyltransferase and squalene oxidase repeat protein</fullName>
    </recommendedName>
</protein>
<evidence type="ECO:0008006" key="3">
    <source>
        <dbReference type="Google" id="ProtNLM"/>
    </source>
</evidence>
<evidence type="ECO:0000313" key="1">
    <source>
        <dbReference type="EMBL" id="QEG20638.1"/>
    </source>
</evidence>
<dbReference type="InterPro" id="IPR008930">
    <property type="entry name" value="Terpenoid_cyclase/PrenylTrfase"/>
</dbReference>